<dbReference type="RefSeq" id="WP_267024409.1">
    <property type="nucleotide sequence ID" value="NZ_JAIFZO010000001.1"/>
</dbReference>
<comment type="caution">
    <text evidence="2">The sequence shown here is derived from an EMBL/GenBank/DDBJ whole genome shotgun (WGS) entry which is preliminary data.</text>
</comment>
<dbReference type="Proteomes" id="UP001165590">
    <property type="component" value="Unassembled WGS sequence"/>
</dbReference>
<gene>
    <name evidence="2" type="ORF">K3769_00560</name>
</gene>
<dbReference type="PROSITE" id="PS51186">
    <property type="entry name" value="GNAT"/>
    <property type="match status" value="1"/>
</dbReference>
<dbReference type="InterPro" id="IPR000182">
    <property type="entry name" value="GNAT_dom"/>
</dbReference>
<dbReference type="EMBL" id="JAIFZO010000001">
    <property type="protein sequence ID" value="MCX4231287.1"/>
    <property type="molecule type" value="Genomic_DNA"/>
</dbReference>
<reference evidence="2" key="1">
    <citation type="journal article" date="2022" name="bioRxiv">
        <title>Discovery and biosynthetic assessment of Streptomyces ortus sp nov. isolated from a deep-sea sponge.</title>
        <authorList>
            <person name="Williams S.E."/>
        </authorList>
    </citation>
    <scope>NUCLEOTIDE SEQUENCE</scope>
    <source>
        <strain evidence="2">A15ISP2-DRY2</strain>
    </source>
</reference>
<sequence length="179" mass="20314">MLIDTERLRLRRFQPADIPAFAAYRSDPEVARYQEWDFPLSLESAGRLVRRYARSDPARPGWFPYAVELKADGCLLGDVAVHRQPGGEAEVGFSLARERQGHGYATEAVRGVLADLFGGGLRTVWAECDVRNQRSARLLERIGFEFVSQRTVFVRGKREWTELRMFSLPAEKWNGPGEG</sequence>
<evidence type="ECO:0000313" key="2">
    <source>
        <dbReference type="EMBL" id="MCX4231287.1"/>
    </source>
</evidence>
<dbReference type="SUPFAM" id="SSF55729">
    <property type="entry name" value="Acyl-CoA N-acyltransferases (Nat)"/>
    <property type="match status" value="1"/>
</dbReference>
<dbReference type="Gene3D" id="3.40.630.30">
    <property type="match status" value="1"/>
</dbReference>
<dbReference type="InterPro" id="IPR016181">
    <property type="entry name" value="Acyl_CoA_acyltransferase"/>
</dbReference>
<dbReference type="Pfam" id="PF13302">
    <property type="entry name" value="Acetyltransf_3"/>
    <property type="match status" value="1"/>
</dbReference>
<dbReference type="PANTHER" id="PTHR43792:SF1">
    <property type="entry name" value="N-ACETYLTRANSFERASE DOMAIN-CONTAINING PROTEIN"/>
    <property type="match status" value="1"/>
</dbReference>
<proteinExistence type="predicted"/>
<accession>A0ABT3UUQ1</accession>
<dbReference type="InterPro" id="IPR051531">
    <property type="entry name" value="N-acetyltransferase"/>
</dbReference>
<protein>
    <submittedName>
        <fullName evidence="2">GNAT family N-acetyltransferase</fullName>
    </submittedName>
</protein>
<keyword evidence="3" id="KW-1185">Reference proteome</keyword>
<evidence type="ECO:0000259" key="1">
    <source>
        <dbReference type="PROSITE" id="PS51186"/>
    </source>
</evidence>
<name>A0ABT3UUQ1_9ACTN</name>
<evidence type="ECO:0000313" key="3">
    <source>
        <dbReference type="Proteomes" id="UP001165590"/>
    </source>
</evidence>
<organism evidence="2 3">
    <name type="scientific">Streptomyces ortus</name>
    <dbReference type="NCBI Taxonomy" id="2867268"/>
    <lineage>
        <taxon>Bacteria</taxon>
        <taxon>Bacillati</taxon>
        <taxon>Actinomycetota</taxon>
        <taxon>Actinomycetes</taxon>
        <taxon>Kitasatosporales</taxon>
        <taxon>Streptomycetaceae</taxon>
        <taxon>Streptomyces</taxon>
    </lineage>
</organism>
<dbReference type="PANTHER" id="PTHR43792">
    <property type="entry name" value="GNAT FAMILY, PUTATIVE (AFU_ORTHOLOGUE AFUA_3G00765)-RELATED-RELATED"/>
    <property type="match status" value="1"/>
</dbReference>
<feature type="domain" description="N-acetyltransferase" evidence="1">
    <location>
        <begin position="8"/>
        <end position="170"/>
    </location>
</feature>